<dbReference type="PANTHER" id="PTHR33867">
    <property type="entry name" value="RIBOSOME MATURATION FACTOR RIMP"/>
    <property type="match status" value="1"/>
</dbReference>
<gene>
    <name evidence="3" type="primary">rimP</name>
    <name evidence="6" type="ORF">SAMN05216302_1008109</name>
</gene>
<evidence type="ECO:0000256" key="2">
    <source>
        <dbReference type="ARBA" id="ARBA00022517"/>
    </source>
</evidence>
<dbReference type="Gene3D" id="3.30.300.70">
    <property type="entry name" value="RimP-like superfamily, N-terminal"/>
    <property type="match status" value="1"/>
</dbReference>
<dbReference type="InterPro" id="IPR036847">
    <property type="entry name" value="RimP_C_sf"/>
</dbReference>
<dbReference type="STRING" id="52441.SAMN05216302_1008109"/>
<reference evidence="7" key="1">
    <citation type="submission" date="2016-10" db="EMBL/GenBank/DDBJ databases">
        <authorList>
            <person name="Varghese N."/>
            <person name="Submissions S."/>
        </authorList>
    </citation>
    <scope>NUCLEOTIDE SEQUENCE [LARGE SCALE GENOMIC DNA]</scope>
    <source>
        <strain evidence="7">Nm69</strain>
    </source>
</reference>
<dbReference type="Pfam" id="PF02576">
    <property type="entry name" value="RimP_N"/>
    <property type="match status" value="1"/>
</dbReference>
<keyword evidence="7" id="KW-1185">Reference proteome</keyword>
<dbReference type="NCBIfam" id="NF000929">
    <property type="entry name" value="PRK00092.2-1"/>
    <property type="match status" value="1"/>
</dbReference>
<dbReference type="Pfam" id="PF17384">
    <property type="entry name" value="DUF150_C"/>
    <property type="match status" value="1"/>
</dbReference>
<sequence>MGFFSPFFICVEDMVLEELLELTLVGMGYELVEIEQLSRGKLIRVFVDKEGGITIDDCVTISNHLSRLLTAENIDYGRLEVSSPGLDRPIKKESDFLRFAGEMIKLKLRVPVQGQRNFVGVLREVNDGILKLEVEGELFDLDMRNIGKARLVPKL</sequence>
<dbReference type="HAMAP" id="MF_01077">
    <property type="entry name" value="RimP"/>
    <property type="match status" value="1"/>
</dbReference>
<keyword evidence="1 3" id="KW-0963">Cytoplasm</keyword>
<comment type="similarity">
    <text evidence="3">Belongs to the RimP family.</text>
</comment>
<accession>A0A1I4ABS5</accession>
<dbReference type="GO" id="GO:0005829">
    <property type="term" value="C:cytosol"/>
    <property type="evidence" value="ECO:0007669"/>
    <property type="project" value="TreeGrafter"/>
</dbReference>
<dbReference type="InterPro" id="IPR028989">
    <property type="entry name" value="RimP_N"/>
</dbReference>
<evidence type="ECO:0000313" key="7">
    <source>
        <dbReference type="Proteomes" id="UP000199533"/>
    </source>
</evidence>
<protein>
    <recommendedName>
        <fullName evidence="3">Ribosome maturation factor RimP</fullName>
    </recommendedName>
</protein>
<feature type="domain" description="Ribosome maturation factor RimP C-terminal" evidence="5">
    <location>
        <begin position="90"/>
        <end position="154"/>
    </location>
</feature>
<dbReference type="CDD" id="cd01734">
    <property type="entry name" value="YlxS_C"/>
    <property type="match status" value="1"/>
</dbReference>
<evidence type="ECO:0000313" key="6">
    <source>
        <dbReference type="EMBL" id="SFK53557.1"/>
    </source>
</evidence>
<dbReference type="InterPro" id="IPR035956">
    <property type="entry name" value="RimP_N_sf"/>
</dbReference>
<name>A0A1I4ABS5_9PROT</name>
<comment type="function">
    <text evidence="3">Required for maturation of 30S ribosomal subunits.</text>
</comment>
<feature type="domain" description="Ribosome maturation factor RimP N-terminal" evidence="4">
    <location>
        <begin position="21"/>
        <end position="87"/>
    </location>
</feature>
<dbReference type="Gene3D" id="2.30.30.180">
    <property type="entry name" value="Ribosome maturation factor RimP, C-terminal domain"/>
    <property type="match status" value="1"/>
</dbReference>
<dbReference type="SUPFAM" id="SSF75420">
    <property type="entry name" value="YhbC-like, N-terminal domain"/>
    <property type="match status" value="1"/>
</dbReference>
<proteinExistence type="inferred from homology"/>
<evidence type="ECO:0000256" key="1">
    <source>
        <dbReference type="ARBA" id="ARBA00022490"/>
    </source>
</evidence>
<dbReference type="AlphaFoldDB" id="A0A1I4ABS5"/>
<dbReference type="Proteomes" id="UP000199533">
    <property type="component" value="Unassembled WGS sequence"/>
</dbReference>
<comment type="subcellular location">
    <subcellularLocation>
        <location evidence="3">Cytoplasm</location>
    </subcellularLocation>
</comment>
<dbReference type="InterPro" id="IPR028998">
    <property type="entry name" value="RimP_C"/>
</dbReference>
<keyword evidence="2 3" id="KW-0690">Ribosome biogenesis</keyword>
<dbReference type="PANTHER" id="PTHR33867:SF1">
    <property type="entry name" value="RIBOSOME MATURATION FACTOR RIMP"/>
    <property type="match status" value="1"/>
</dbReference>
<dbReference type="GO" id="GO:0006412">
    <property type="term" value="P:translation"/>
    <property type="evidence" value="ECO:0007669"/>
    <property type="project" value="TreeGrafter"/>
</dbReference>
<dbReference type="GO" id="GO:0000028">
    <property type="term" value="P:ribosomal small subunit assembly"/>
    <property type="evidence" value="ECO:0007669"/>
    <property type="project" value="TreeGrafter"/>
</dbReference>
<evidence type="ECO:0000256" key="3">
    <source>
        <dbReference type="HAMAP-Rule" id="MF_01077"/>
    </source>
</evidence>
<dbReference type="InterPro" id="IPR003728">
    <property type="entry name" value="Ribosome_maturation_RimP"/>
</dbReference>
<evidence type="ECO:0000259" key="4">
    <source>
        <dbReference type="Pfam" id="PF02576"/>
    </source>
</evidence>
<organism evidence="6 7">
    <name type="scientific">Nitrosomonas aestuarii</name>
    <dbReference type="NCBI Taxonomy" id="52441"/>
    <lineage>
        <taxon>Bacteria</taxon>
        <taxon>Pseudomonadati</taxon>
        <taxon>Pseudomonadota</taxon>
        <taxon>Betaproteobacteria</taxon>
        <taxon>Nitrosomonadales</taxon>
        <taxon>Nitrosomonadaceae</taxon>
        <taxon>Nitrosomonas</taxon>
    </lineage>
</organism>
<dbReference type="EMBL" id="FOSP01000008">
    <property type="protein sequence ID" value="SFK53557.1"/>
    <property type="molecule type" value="Genomic_DNA"/>
</dbReference>
<dbReference type="SUPFAM" id="SSF74942">
    <property type="entry name" value="YhbC-like, C-terminal domain"/>
    <property type="match status" value="1"/>
</dbReference>
<evidence type="ECO:0000259" key="5">
    <source>
        <dbReference type="Pfam" id="PF17384"/>
    </source>
</evidence>